<gene>
    <name evidence="6" type="primary">LOC101855225</name>
</gene>
<dbReference type="PANTHER" id="PTHR13098">
    <property type="entry name" value="WOLFRAMIN"/>
    <property type="match status" value="1"/>
</dbReference>
<evidence type="ECO:0000313" key="5">
    <source>
        <dbReference type="Proteomes" id="UP000694888"/>
    </source>
</evidence>
<feature type="transmembrane region" description="Helical" evidence="2">
    <location>
        <begin position="500"/>
        <end position="523"/>
    </location>
</feature>
<feature type="transmembrane region" description="Helical" evidence="2">
    <location>
        <begin position="273"/>
        <end position="299"/>
    </location>
</feature>
<dbReference type="Pfam" id="PF20053">
    <property type="entry name" value="WC-rich"/>
    <property type="match status" value="1"/>
</dbReference>
<keyword evidence="5" id="KW-1185">Reference proteome</keyword>
<feature type="region of interest" description="Disordered" evidence="1">
    <location>
        <begin position="1"/>
        <end position="36"/>
    </location>
</feature>
<dbReference type="PRINTS" id="PR02060">
    <property type="entry name" value="WOLFFAMILY"/>
</dbReference>
<dbReference type="InterPro" id="IPR045400">
    <property type="entry name" value="Wolframin_Cys-rich"/>
</dbReference>
<evidence type="ECO:0000259" key="3">
    <source>
        <dbReference type="Pfam" id="PF19913"/>
    </source>
</evidence>
<feature type="compositionally biased region" description="Low complexity" evidence="1">
    <location>
        <begin position="13"/>
        <end position="28"/>
    </location>
</feature>
<feature type="transmembrane region" description="Helical" evidence="2">
    <location>
        <begin position="363"/>
        <end position="381"/>
    </location>
</feature>
<keyword evidence="2" id="KW-0812">Transmembrane</keyword>
<accession>A0ABM1VR03</accession>
<evidence type="ECO:0000256" key="2">
    <source>
        <dbReference type="SAM" id="Phobius"/>
    </source>
</evidence>
<proteinExistence type="predicted"/>
<dbReference type="RefSeq" id="XP_035824845.1">
    <property type="nucleotide sequence ID" value="XM_035968952.1"/>
</dbReference>
<feature type="domain" description="Wolframin OB-fold" evidence="3">
    <location>
        <begin position="716"/>
        <end position="807"/>
    </location>
</feature>
<feature type="transmembrane region" description="Helical" evidence="2">
    <location>
        <begin position="247"/>
        <end position="266"/>
    </location>
</feature>
<evidence type="ECO:0000313" key="6">
    <source>
        <dbReference type="RefSeq" id="XP_035824845.1"/>
    </source>
</evidence>
<keyword evidence="2" id="KW-1133">Transmembrane helix</keyword>
<feature type="transmembrane region" description="Helical" evidence="2">
    <location>
        <begin position="387"/>
        <end position="405"/>
    </location>
</feature>
<name>A0ABM1VR03_APLCA</name>
<feature type="transmembrane region" description="Helical" evidence="2">
    <location>
        <begin position="426"/>
        <end position="448"/>
    </location>
</feature>
<feature type="transmembrane region" description="Helical" evidence="2">
    <location>
        <begin position="468"/>
        <end position="493"/>
    </location>
</feature>
<feature type="domain" description="Wolframin cysteine-rich" evidence="4">
    <location>
        <begin position="603"/>
        <end position="703"/>
    </location>
</feature>
<organism evidence="5 6">
    <name type="scientific">Aplysia californica</name>
    <name type="common">California sea hare</name>
    <dbReference type="NCBI Taxonomy" id="6500"/>
    <lineage>
        <taxon>Eukaryota</taxon>
        <taxon>Metazoa</taxon>
        <taxon>Spiralia</taxon>
        <taxon>Lophotrochozoa</taxon>
        <taxon>Mollusca</taxon>
        <taxon>Gastropoda</taxon>
        <taxon>Heterobranchia</taxon>
        <taxon>Euthyneura</taxon>
        <taxon>Tectipleura</taxon>
        <taxon>Aplysiida</taxon>
        <taxon>Aplysioidea</taxon>
        <taxon>Aplysiidae</taxon>
        <taxon>Aplysia</taxon>
    </lineage>
</organism>
<sequence length="810" mass="89950">MADSQASAKAEATDQSDQTDQPSSSPAPEVEKISDEVLQSWIKEAEDGSEKHQLQLGSHYLKLAEVDIEKEDNAASAVKWLISASRQGNEEATEKLRHCAQTELAGITDVNKNEVKWCLNTSAPEKKVRFAAKSLFSKLNSAHKGALSKEEYVEAINKLTAGHEKERKLLLAAGRKIGSTITENDFVKTLSKKIQGTLTLTVDEMDEKSADYDSSGYLRKVFVYPKQTAQIAFDQGLEFASKEGMNVIVSLIPTNQIYLLAMVFAYSFLTPQLLLLVVPLFVFYISALVLIISTLQMFYKKRKQRDATSLAHLLQENFDMELDVNSTDSQYSWNSLTPYIVFFTALPLMVTAFSLANKAHIPCAEMFMVSLVMTGFCFVGLSDSHDSLTFLALASHAFASLPVFLAQAPRIPFLTAAVEFFIQPFVSLDLGLGFTFNISLPAVVHLLIPVLLMRMAMRDSWSGTYRIVIPHLVCFFWFSISTVVFPFTTFYGLARATVGYLMLPILVPLGMVFFMLGLLYLFYQLLMTQMIGKLVVTGLLLSVPLLLSQTKTLFGKKKEGKTSPKMQKIKKGVMIGFSVLAVVPLLFVQIPALTEKAVIDLPWEEYKGLCLPGENEISAPFQIRCRDFVGTRVTWAGVVKEVKVTKVENTAESVIKSLPSFLADPLYCIYGSPIGECNAETMPEKALKHCQLVTATGRTCHLRDHNQISLSLSVQVEDVTVNLDASANFQNRLMALVPGDELQFTGSLADIGTRAPLLKLKSMTCTNRDLPVMAETGDEFDEDVVYKMMNEALALTFNFGFFPVIKYSPY</sequence>
<dbReference type="PANTHER" id="PTHR13098:SF3">
    <property type="entry name" value="WOLFRAMIN"/>
    <property type="match status" value="1"/>
</dbReference>
<dbReference type="InterPro" id="IPR026209">
    <property type="entry name" value="Wolframin_fam"/>
</dbReference>
<dbReference type="InterPro" id="IPR045461">
    <property type="entry name" value="Wolframin_OB_fold"/>
</dbReference>
<dbReference type="Pfam" id="PF19913">
    <property type="entry name" value="WCOB"/>
    <property type="match status" value="1"/>
</dbReference>
<keyword evidence="2" id="KW-0472">Membrane</keyword>
<reference evidence="6" key="1">
    <citation type="submission" date="2025-08" db="UniProtKB">
        <authorList>
            <consortium name="RefSeq"/>
        </authorList>
    </citation>
    <scope>IDENTIFICATION</scope>
</reference>
<dbReference type="Proteomes" id="UP000694888">
    <property type="component" value="Unplaced"/>
</dbReference>
<evidence type="ECO:0000256" key="1">
    <source>
        <dbReference type="SAM" id="MobiDB-lite"/>
    </source>
</evidence>
<feature type="transmembrane region" description="Helical" evidence="2">
    <location>
        <begin position="569"/>
        <end position="588"/>
    </location>
</feature>
<protein>
    <submittedName>
        <fullName evidence="6">Wolframin isoform X1</fullName>
    </submittedName>
</protein>
<evidence type="ECO:0000259" key="4">
    <source>
        <dbReference type="Pfam" id="PF20053"/>
    </source>
</evidence>
<dbReference type="GeneID" id="101855225"/>
<feature type="transmembrane region" description="Helical" evidence="2">
    <location>
        <begin position="336"/>
        <end position="356"/>
    </location>
</feature>